<dbReference type="AlphaFoldDB" id="A0A3B0THG4"/>
<reference evidence="1" key="1">
    <citation type="submission" date="2018-06" db="EMBL/GenBank/DDBJ databases">
        <authorList>
            <person name="Zhirakovskaya E."/>
        </authorList>
    </citation>
    <scope>NUCLEOTIDE SEQUENCE</scope>
</reference>
<gene>
    <name evidence="1" type="ORF">MNBD_ACTINO02-1172</name>
</gene>
<organism evidence="1">
    <name type="scientific">hydrothermal vent metagenome</name>
    <dbReference type="NCBI Taxonomy" id="652676"/>
    <lineage>
        <taxon>unclassified sequences</taxon>
        <taxon>metagenomes</taxon>
        <taxon>ecological metagenomes</taxon>
    </lineage>
</organism>
<dbReference type="EMBL" id="UOEK01000440">
    <property type="protein sequence ID" value="VAW08104.1"/>
    <property type="molecule type" value="Genomic_DNA"/>
</dbReference>
<accession>A0A3B0THG4</accession>
<protein>
    <submittedName>
        <fullName evidence="1">Uncharacterized protein</fullName>
    </submittedName>
</protein>
<sequence length="53" mass="5617">MGVRKTFPDREMAICGTGVPGHLVTVSRLVIGPQIAGRPFAPHRGKRATGVYG</sequence>
<proteinExistence type="predicted"/>
<evidence type="ECO:0000313" key="1">
    <source>
        <dbReference type="EMBL" id="VAW08104.1"/>
    </source>
</evidence>
<name>A0A3B0THG4_9ZZZZ</name>